<evidence type="ECO:0000259" key="5">
    <source>
        <dbReference type="SMART" id="SM01382"/>
    </source>
</evidence>
<accession>A0A8T3UU52</accession>
<dbReference type="Proteomes" id="UP000763484">
    <property type="component" value="Unassembled WGS sequence"/>
</dbReference>
<dbReference type="InterPro" id="IPR002171">
    <property type="entry name" value="Ribosomal_uL2"/>
</dbReference>
<feature type="domain" description="Large ribosomal subunit protein uL2 C-terminal" evidence="5">
    <location>
        <begin position="84"/>
        <end position="217"/>
    </location>
</feature>
<dbReference type="PIRSF" id="PIRSF002158">
    <property type="entry name" value="Ribosomal_L2"/>
    <property type="match status" value="1"/>
</dbReference>
<dbReference type="PANTHER" id="PTHR13691:SF16">
    <property type="entry name" value="LARGE RIBOSOMAL SUBUNIT PROTEIN UL2"/>
    <property type="match status" value="1"/>
</dbReference>
<dbReference type="SMART" id="SM01382">
    <property type="entry name" value="Ribosomal_L2_C"/>
    <property type="match status" value="1"/>
</dbReference>
<name>A0A8T3UU52_9ARCH</name>
<dbReference type="EMBL" id="JADFAR010000016">
    <property type="protein sequence ID" value="MBE5728493.1"/>
    <property type="molecule type" value="Genomic_DNA"/>
</dbReference>
<dbReference type="EMBL" id="JADFAQ010000022">
    <property type="protein sequence ID" value="MBE5728076.1"/>
    <property type="molecule type" value="Genomic_DNA"/>
</dbReference>
<evidence type="ECO:0000313" key="10">
    <source>
        <dbReference type="Proteomes" id="UP000763484"/>
    </source>
</evidence>
<evidence type="ECO:0000259" key="6">
    <source>
        <dbReference type="SMART" id="SM01383"/>
    </source>
</evidence>
<dbReference type="Gene3D" id="2.30.30.30">
    <property type="match status" value="1"/>
</dbReference>
<gene>
    <name evidence="7" type="primary">rpl2p</name>
    <name evidence="7" type="ORF">IHE50_01515</name>
    <name evidence="8" type="ORF">IHE51_01390</name>
</gene>
<dbReference type="Pfam" id="PF00181">
    <property type="entry name" value="Ribosomal_L2_N"/>
    <property type="match status" value="1"/>
</dbReference>
<sequence length="232" mass="25517">MKVPRSRRRGKSRIFRANTFKAIADTRIISSNNAMNFKVEDIIHDSYRTAPLMEIRFEDGTVSYLPAFNGAYVGQILTFLKGGDKTGSIDSLKNIPTGANVYNVELRPNDGGKLVRSGGLSAKVIKKEKGIVSIQLPSSRIIDINENCRAVVGVISNSGRMNKPLYKAGNNYHLKRARGRYWPLSAAVAMNAYEHKFGGKRRSSQHKSKSVSRNAPPGAKVGTIAPRRTGVK</sequence>
<feature type="compositionally biased region" description="Basic residues" evidence="4">
    <location>
        <begin position="198"/>
        <end position="210"/>
    </location>
</feature>
<proteinExistence type="inferred from homology"/>
<dbReference type="Proteomes" id="UP000718571">
    <property type="component" value="Unassembled WGS sequence"/>
</dbReference>
<feature type="region of interest" description="Disordered" evidence="4">
    <location>
        <begin position="197"/>
        <end position="232"/>
    </location>
</feature>
<organism evidence="7 10">
    <name type="scientific">Candidatus Acidifodinimicrobium mancum</name>
    <dbReference type="NCBI Taxonomy" id="2898728"/>
    <lineage>
        <taxon>Archaea</taxon>
        <taxon>Candidatus Parvarchaeota</taxon>
        <taxon>Candidatus Acidifodinimicrobiaceae</taxon>
        <taxon>Candidatus Acidifodinimicrobium</taxon>
    </lineage>
</organism>
<dbReference type="SMART" id="SM01383">
    <property type="entry name" value="Ribosomal_L2"/>
    <property type="match status" value="1"/>
</dbReference>
<dbReference type="GO" id="GO:0003735">
    <property type="term" value="F:structural constituent of ribosome"/>
    <property type="evidence" value="ECO:0007669"/>
    <property type="project" value="InterPro"/>
</dbReference>
<dbReference type="PANTHER" id="PTHR13691">
    <property type="entry name" value="RIBOSOMAL PROTEIN L2"/>
    <property type="match status" value="1"/>
</dbReference>
<dbReference type="GO" id="GO:0002181">
    <property type="term" value="P:cytoplasmic translation"/>
    <property type="evidence" value="ECO:0007669"/>
    <property type="project" value="TreeGrafter"/>
</dbReference>
<evidence type="ECO:0000313" key="8">
    <source>
        <dbReference type="EMBL" id="MBE5728493.1"/>
    </source>
</evidence>
<dbReference type="InterPro" id="IPR008991">
    <property type="entry name" value="Translation_prot_SH3-like_sf"/>
</dbReference>
<dbReference type="InterPro" id="IPR022666">
    <property type="entry name" value="Ribosomal_uL2_RNA-bd_dom"/>
</dbReference>
<dbReference type="GO" id="GO:0022625">
    <property type="term" value="C:cytosolic large ribosomal subunit"/>
    <property type="evidence" value="ECO:0007669"/>
    <property type="project" value="TreeGrafter"/>
</dbReference>
<evidence type="ECO:0000313" key="9">
    <source>
        <dbReference type="Proteomes" id="UP000718571"/>
    </source>
</evidence>
<evidence type="ECO:0000256" key="2">
    <source>
        <dbReference type="ARBA" id="ARBA00022980"/>
    </source>
</evidence>
<comment type="caution">
    <text evidence="7">The sequence shown here is derived from an EMBL/GenBank/DDBJ whole genome shotgun (WGS) entry which is preliminary data.</text>
</comment>
<comment type="similarity">
    <text evidence="1">Belongs to the universal ribosomal protein uL2 family.</text>
</comment>
<keyword evidence="2 7" id="KW-0689">Ribosomal protein</keyword>
<dbReference type="InterPro" id="IPR022669">
    <property type="entry name" value="Ribosomal_uL2_C"/>
</dbReference>
<dbReference type="Gene3D" id="2.40.50.140">
    <property type="entry name" value="Nucleic acid-binding proteins"/>
    <property type="match status" value="1"/>
</dbReference>
<dbReference type="SUPFAM" id="SSF50249">
    <property type="entry name" value="Nucleic acid-binding proteins"/>
    <property type="match status" value="1"/>
</dbReference>
<dbReference type="Gene3D" id="4.10.950.10">
    <property type="entry name" value="Ribosomal protein L2, domain 3"/>
    <property type="match status" value="1"/>
</dbReference>
<evidence type="ECO:0000256" key="3">
    <source>
        <dbReference type="ARBA" id="ARBA00023274"/>
    </source>
</evidence>
<dbReference type="InterPro" id="IPR014722">
    <property type="entry name" value="Rib_uL2_dom2"/>
</dbReference>
<dbReference type="InterPro" id="IPR014726">
    <property type="entry name" value="Ribosomal_uL2_dom3"/>
</dbReference>
<evidence type="ECO:0000256" key="4">
    <source>
        <dbReference type="SAM" id="MobiDB-lite"/>
    </source>
</evidence>
<evidence type="ECO:0000313" key="7">
    <source>
        <dbReference type="EMBL" id="MBE5728076.1"/>
    </source>
</evidence>
<reference evidence="9 10" key="1">
    <citation type="submission" date="2020-09" db="EMBL/GenBank/DDBJ databases">
        <title>Genomic characterization of a novel Parvarchaeota family in acid mine drainage sediments.</title>
        <authorList>
            <person name="Luo Z.-H."/>
        </authorList>
    </citation>
    <scope>NUCLEOTIDE SEQUENCE [LARGE SCALE GENOMIC DNA]</scope>
    <source>
        <strain evidence="8">MAS1_bins.189</strain>
        <strain evidence="7">TL1-5_bins.178</strain>
    </source>
</reference>
<evidence type="ECO:0000256" key="1">
    <source>
        <dbReference type="ARBA" id="ARBA00005636"/>
    </source>
</evidence>
<keyword evidence="3" id="KW-0687">Ribonucleoprotein</keyword>
<dbReference type="SUPFAM" id="SSF50104">
    <property type="entry name" value="Translation proteins SH3-like domain"/>
    <property type="match status" value="1"/>
</dbReference>
<feature type="domain" description="Large ribosomal subunit protein uL2 RNA-binding" evidence="6">
    <location>
        <begin position="10"/>
        <end position="79"/>
    </location>
</feature>
<dbReference type="AlphaFoldDB" id="A0A8T3UU52"/>
<protein>
    <submittedName>
        <fullName evidence="7">50S ribosomal protein L2</fullName>
    </submittedName>
</protein>
<dbReference type="Pfam" id="PF03947">
    <property type="entry name" value="Ribosomal_L2_C"/>
    <property type="match status" value="1"/>
</dbReference>
<dbReference type="GO" id="GO:0003723">
    <property type="term" value="F:RNA binding"/>
    <property type="evidence" value="ECO:0007669"/>
    <property type="project" value="TreeGrafter"/>
</dbReference>
<dbReference type="InterPro" id="IPR012340">
    <property type="entry name" value="NA-bd_OB-fold"/>
</dbReference>